<gene>
    <name evidence="2" type="ORF">ANI02nite_19560</name>
</gene>
<reference evidence="2 3" key="1">
    <citation type="submission" date="2019-07" db="EMBL/GenBank/DDBJ databases">
        <title>Whole genome shotgun sequence of Acetobacter nitrogenifigens NBRC 105050.</title>
        <authorList>
            <person name="Hosoyama A."/>
            <person name="Uohara A."/>
            <person name="Ohji S."/>
            <person name="Ichikawa N."/>
        </authorList>
    </citation>
    <scope>NUCLEOTIDE SEQUENCE [LARGE SCALE GENOMIC DNA]</scope>
    <source>
        <strain evidence="2 3">NBRC 105050</strain>
    </source>
</reference>
<evidence type="ECO:0000256" key="1">
    <source>
        <dbReference type="SAM" id="SignalP"/>
    </source>
</evidence>
<feature type="chain" id="PRO_5021943254" description="Lipoprotein" evidence="1">
    <location>
        <begin position="22"/>
        <end position="151"/>
    </location>
</feature>
<name>A0A511XAZ8_9PROT</name>
<organism evidence="2 3">
    <name type="scientific">Acetobacter nitrogenifigens DSM 23921 = NBRC 105050</name>
    <dbReference type="NCBI Taxonomy" id="1120919"/>
    <lineage>
        <taxon>Bacteria</taxon>
        <taxon>Pseudomonadati</taxon>
        <taxon>Pseudomonadota</taxon>
        <taxon>Alphaproteobacteria</taxon>
        <taxon>Acetobacterales</taxon>
        <taxon>Acetobacteraceae</taxon>
        <taxon>Acetobacter</taxon>
    </lineage>
</organism>
<sequence length="151" mass="17071">MKRIKQAYILAGVLFFGSGCADKQLSNYNGNYITPQQAVMAAAETESGISGKFVMTVQATGYDAGNLYLNSEKDYRDQRNLSIKIEPELIKKLQSRLNENPSTYYINKRIEISGTALKIRIAFVVDGEITDKYYFQTHVNLESENNIRVIN</sequence>
<keyword evidence="1" id="KW-0732">Signal</keyword>
<feature type="signal peptide" evidence="1">
    <location>
        <begin position="1"/>
        <end position="21"/>
    </location>
</feature>
<proteinExistence type="predicted"/>
<evidence type="ECO:0000313" key="2">
    <source>
        <dbReference type="EMBL" id="GEN60072.1"/>
    </source>
</evidence>
<comment type="caution">
    <text evidence="2">The sequence shown here is derived from an EMBL/GenBank/DDBJ whole genome shotgun (WGS) entry which is preliminary data.</text>
</comment>
<evidence type="ECO:0008006" key="4">
    <source>
        <dbReference type="Google" id="ProtNLM"/>
    </source>
</evidence>
<dbReference type="Proteomes" id="UP000321635">
    <property type="component" value="Unassembled WGS sequence"/>
</dbReference>
<dbReference type="PROSITE" id="PS51257">
    <property type="entry name" value="PROKAR_LIPOPROTEIN"/>
    <property type="match status" value="1"/>
</dbReference>
<dbReference type="EMBL" id="BJYF01000010">
    <property type="protein sequence ID" value="GEN60072.1"/>
    <property type="molecule type" value="Genomic_DNA"/>
</dbReference>
<dbReference type="RefSeq" id="WP_146882360.1">
    <property type="nucleotide sequence ID" value="NZ_AUBI01000004.1"/>
</dbReference>
<protein>
    <recommendedName>
        <fullName evidence="4">Lipoprotein</fullName>
    </recommendedName>
</protein>
<evidence type="ECO:0000313" key="3">
    <source>
        <dbReference type="Proteomes" id="UP000321635"/>
    </source>
</evidence>
<keyword evidence="3" id="KW-1185">Reference proteome</keyword>
<accession>A0A511XAZ8</accession>
<dbReference type="OrthoDB" id="9150126at2"/>
<dbReference type="AlphaFoldDB" id="A0A511XAZ8"/>